<evidence type="ECO:0000256" key="5">
    <source>
        <dbReference type="ARBA" id="ARBA00023242"/>
    </source>
</evidence>
<protein>
    <submittedName>
        <fullName evidence="6">Uncharacterized protein</fullName>
    </submittedName>
</protein>
<sequence>MTERITHTAKYMKELKSWRSDMSSFLDMDVSNAAPLILIFQRQRNVLNLAYWHAVILTNRPLLLTNFARLTSCTRRWQVQLNERRAQIDESITECLNAAMKIVGIVDGLVQAKQLFRAFWRCQEQEDVYRPYFTAAERCQQQIVNIADEGTLTSRYCLVLEELRAEAARQTARSQTSYHAMPIHSSLEAGSGGLGTLSANTENMAATGFHMEVAALNGMGSLSDFNASPSDSLEDLTGWGQFESMCEGNS</sequence>
<dbReference type="PANTHER" id="PTHR47540">
    <property type="entry name" value="THIAMINE REPRESSIBLE GENES REGULATORY PROTEIN THI5"/>
    <property type="match status" value="1"/>
</dbReference>
<keyword evidence="4" id="KW-0804">Transcription</keyword>
<dbReference type="Proteomes" id="UP001056012">
    <property type="component" value="Chromosome 8"/>
</dbReference>
<name>A0A9Q8ZHP9_CURCL</name>
<dbReference type="GO" id="GO:0045944">
    <property type="term" value="P:positive regulation of transcription by RNA polymerase II"/>
    <property type="evidence" value="ECO:0007669"/>
    <property type="project" value="TreeGrafter"/>
</dbReference>
<evidence type="ECO:0000256" key="1">
    <source>
        <dbReference type="ARBA" id="ARBA00004123"/>
    </source>
</evidence>
<organism evidence="6 7">
    <name type="scientific">Curvularia clavata</name>
    <dbReference type="NCBI Taxonomy" id="95742"/>
    <lineage>
        <taxon>Eukaryota</taxon>
        <taxon>Fungi</taxon>
        <taxon>Dikarya</taxon>
        <taxon>Ascomycota</taxon>
        <taxon>Pezizomycotina</taxon>
        <taxon>Dothideomycetes</taxon>
        <taxon>Pleosporomycetidae</taxon>
        <taxon>Pleosporales</taxon>
        <taxon>Pleosporineae</taxon>
        <taxon>Pleosporaceae</taxon>
        <taxon>Curvularia</taxon>
    </lineage>
</organism>
<evidence type="ECO:0000256" key="4">
    <source>
        <dbReference type="ARBA" id="ARBA00023163"/>
    </source>
</evidence>
<keyword evidence="5" id="KW-0539">Nucleus</keyword>
<keyword evidence="2" id="KW-0805">Transcription regulation</keyword>
<dbReference type="CDD" id="cd12148">
    <property type="entry name" value="fungal_TF_MHR"/>
    <property type="match status" value="1"/>
</dbReference>
<evidence type="ECO:0000313" key="6">
    <source>
        <dbReference type="EMBL" id="USP82889.1"/>
    </source>
</evidence>
<dbReference type="InterPro" id="IPR051711">
    <property type="entry name" value="Stress_Response_Reg"/>
</dbReference>
<dbReference type="AlphaFoldDB" id="A0A9Q8ZHP9"/>
<proteinExistence type="predicted"/>
<evidence type="ECO:0000256" key="2">
    <source>
        <dbReference type="ARBA" id="ARBA00023015"/>
    </source>
</evidence>
<accession>A0A9Q8ZHP9</accession>
<evidence type="ECO:0000313" key="7">
    <source>
        <dbReference type="Proteomes" id="UP001056012"/>
    </source>
</evidence>
<dbReference type="GO" id="GO:0005634">
    <property type="term" value="C:nucleus"/>
    <property type="evidence" value="ECO:0007669"/>
    <property type="project" value="UniProtKB-SubCell"/>
</dbReference>
<reference evidence="6" key="1">
    <citation type="submission" date="2021-12" db="EMBL/GenBank/DDBJ databases">
        <title>Curvularia clavata genome.</title>
        <authorList>
            <person name="Cao Y."/>
        </authorList>
    </citation>
    <scope>NUCLEOTIDE SEQUENCE</scope>
    <source>
        <strain evidence="6">Yc1106</strain>
    </source>
</reference>
<dbReference type="VEuPathDB" id="FungiDB:yc1106_10163"/>
<dbReference type="GO" id="GO:0043565">
    <property type="term" value="F:sequence-specific DNA binding"/>
    <property type="evidence" value="ECO:0007669"/>
    <property type="project" value="TreeGrafter"/>
</dbReference>
<keyword evidence="3" id="KW-0238">DNA-binding</keyword>
<keyword evidence="7" id="KW-1185">Reference proteome</keyword>
<dbReference type="OrthoDB" id="2579025at2759"/>
<comment type="subcellular location">
    <subcellularLocation>
        <location evidence="1">Nucleus</location>
    </subcellularLocation>
</comment>
<gene>
    <name evidence="6" type="ORF">yc1106_10163</name>
</gene>
<dbReference type="PANTHER" id="PTHR47540:SF3">
    <property type="entry name" value="ZN(II)2CYS6 TRANSCRIPTION FACTOR (EUROFUNG)"/>
    <property type="match status" value="1"/>
</dbReference>
<evidence type="ECO:0000256" key="3">
    <source>
        <dbReference type="ARBA" id="ARBA00023125"/>
    </source>
</evidence>
<dbReference type="EMBL" id="CP089281">
    <property type="protein sequence ID" value="USP82889.1"/>
    <property type="molecule type" value="Genomic_DNA"/>
</dbReference>